<feature type="region of interest" description="Disordered" evidence="1">
    <location>
        <begin position="159"/>
        <end position="227"/>
    </location>
</feature>
<dbReference type="InterPro" id="IPR036760">
    <property type="entry name" value="SspB-like_sf"/>
</dbReference>
<dbReference type="Gene3D" id="2.30.30.220">
    <property type="entry name" value="SspB-like"/>
    <property type="match status" value="1"/>
</dbReference>
<feature type="region of interest" description="Disordered" evidence="1">
    <location>
        <begin position="123"/>
        <end position="147"/>
    </location>
</feature>
<reference evidence="2 3" key="1">
    <citation type="submission" date="2020-08" db="EMBL/GenBank/DDBJ databases">
        <title>Genomic Encyclopedia of Type Strains, Phase IV (KMG-IV): sequencing the most valuable type-strain genomes for metagenomic binning, comparative biology and taxonomic classification.</title>
        <authorList>
            <person name="Goeker M."/>
        </authorList>
    </citation>
    <scope>NUCLEOTIDE SEQUENCE [LARGE SCALE GENOMIC DNA]</scope>
    <source>
        <strain evidence="2 3">DSM 28760</strain>
    </source>
</reference>
<protein>
    <recommendedName>
        <fullName evidence="4">Stringent starvation protein B</fullName>
    </recommendedName>
</protein>
<dbReference type="InterPro" id="IPR007481">
    <property type="entry name" value="SspB"/>
</dbReference>
<feature type="compositionally biased region" description="Acidic residues" evidence="1">
    <location>
        <begin position="123"/>
        <end position="135"/>
    </location>
</feature>
<comment type="caution">
    <text evidence="2">The sequence shown here is derived from an EMBL/GenBank/DDBJ whole genome shotgun (WGS) entry which is preliminary data.</text>
</comment>
<evidence type="ECO:0008006" key="4">
    <source>
        <dbReference type="Google" id="ProtNLM"/>
    </source>
</evidence>
<evidence type="ECO:0000313" key="2">
    <source>
        <dbReference type="EMBL" id="MBB3808525.1"/>
    </source>
</evidence>
<evidence type="ECO:0000313" key="3">
    <source>
        <dbReference type="Proteomes" id="UP000537592"/>
    </source>
</evidence>
<sequence length="227" mass="25101">MAKDFIRYDLHVQDALRGVVRQVLSDVVRDGLPGEHHFYITFRTQHPGVRLSNRMRTEYPDEMTIVLQHQFWDLTVTDQAFEVGLSFKGIPEKLVVPFEALTGFFDRSVDFGLRFESDIDLDEEEDADDSFDGEDTSSSGQVTQGAFPRRIFEVKGNEGDVAPAPAASHEAVDEKSADDTAALAGDDAGESAKTDADDDAAPSQDDNPDDDTGGRVVRLDAFRKKNT</sequence>
<accession>A0A7W5Z1U3</accession>
<keyword evidence="3" id="KW-1185">Reference proteome</keyword>
<organism evidence="2 3">
    <name type="scientific">Pseudochelatococcus contaminans</name>
    <dbReference type="NCBI Taxonomy" id="1538103"/>
    <lineage>
        <taxon>Bacteria</taxon>
        <taxon>Pseudomonadati</taxon>
        <taxon>Pseudomonadota</taxon>
        <taxon>Alphaproteobacteria</taxon>
        <taxon>Hyphomicrobiales</taxon>
        <taxon>Chelatococcaceae</taxon>
        <taxon>Pseudochelatococcus</taxon>
    </lineage>
</organism>
<evidence type="ECO:0000256" key="1">
    <source>
        <dbReference type="SAM" id="MobiDB-lite"/>
    </source>
</evidence>
<dbReference type="EMBL" id="JACICC010000001">
    <property type="protein sequence ID" value="MBB3808525.1"/>
    <property type="molecule type" value="Genomic_DNA"/>
</dbReference>
<dbReference type="Proteomes" id="UP000537592">
    <property type="component" value="Unassembled WGS sequence"/>
</dbReference>
<feature type="compositionally biased region" description="Basic and acidic residues" evidence="1">
    <location>
        <begin position="217"/>
        <end position="227"/>
    </location>
</feature>
<proteinExistence type="predicted"/>
<dbReference type="RefSeq" id="WP_183750509.1">
    <property type="nucleotide sequence ID" value="NZ_JACICC010000001.1"/>
</dbReference>
<feature type="compositionally biased region" description="Acidic residues" evidence="1">
    <location>
        <begin position="196"/>
        <end position="211"/>
    </location>
</feature>
<dbReference type="Pfam" id="PF04386">
    <property type="entry name" value="SspB"/>
    <property type="match status" value="1"/>
</dbReference>
<name>A0A7W5Z1U3_9HYPH</name>
<gene>
    <name evidence="2" type="ORF">FHS81_000579</name>
</gene>
<dbReference type="SUPFAM" id="SSF101738">
    <property type="entry name" value="SspB-like"/>
    <property type="match status" value="1"/>
</dbReference>
<dbReference type="AlphaFoldDB" id="A0A7W5Z1U3"/>